<dbReference type="RefSeq" id="WP_130917204.1">
    <property type="nucleotide sequence ID" value="NZ_LR215973.1"/>
</dbReference>
<dbReference type="SUPFAM" id="SSF54427">
    <property type="entry name" value="NTF2-like"/>
    <property type="match status" value="1"/>
</dbReference>
<dbReference type="Proteomes" id="UP000290439">
    <property type="component" value="Chromosome"/>
</dbReference>
<gene>
    <name evidence="1" type="ORF">NCTC10797_02448</name>
</gene>
<dbReference type="PIRSF" id="PIRSF029394">
    <property type="entry name" value="UCP029394"/>
    <property type="match status" value="1"/>
</dbReference>
<organism evidence="1 2">
    <name type="scientific">Nocardia cyriacigeorgica</name>
    <dbReference type="NCBI Taxonomy" id="135487"/>
    <lineage>
        <taxon>Bacteria</taxon>
        <taxon>Bacillati</taxon>
        <taxon>Actinomycetota</taxon>
        <taxon>Actinomycetes</taxon>
        <taxon>Mycobacteriales</taxon>
        <taxon>Nocardiaceae</taxon>
        <taxon>Nocardia</taxon>
    </lineage>
</organism>
<sequence length="130" mass="14246">MGTDLRSAVEELHVDLATWLGSEADVSVFERFAAAQHRLFSMVTTSGEVLRRSELLDGLRGARNTSPGMRIVISEFEELAGGSDTVVRFLESHHHAGQISRRRVTALLVPADGEPGLQWLTVHETPLAVD</sequence>
<evidence type="ECO:0000313" key="1">
    <source>
        <dbReference type="EMBL" id="VFA98673.1"/>
    </source>
</evidence>
<protein>
    <submittedName>
        <fullName evidence="1">Uncharacterized protein conserved in bacteria</fullName>
    </submittedName>
</protein>
<dbReference type="InterPro" id="IPR016918">
    <property type="entry name" value="UCP029394"/>
</dbReference>
<accession>A0A4V6YTD1</accession>
<evidence type="ECO:0000313" key="2">
    <source>
        <dbReference type="Proteomes" id="UP000290439"/>
    </source>
</evidence>
<dbReference type="InterPro" id="IPR032710">
    <property type="entry name" value="NTF2-like_dom_sf"/>
</dbReference>
<dbReference type="Gene3D" id="3.10.450.50">
    <property type="match status" value="1"/>
</dbReference>
<name>A0A4V6YTD1_9NOCA</name>
<proteinExistence type="predicted"/>
<dbReference type="AlphaFoldDB" id="A0A4V6YTD1"/>
<reference evidence="1 2" key="1">
    <citation type="submission" date="2019-02" db="EMBL/GenBank/DDBJ databases">
        <authorList>
            <consortium name="Pathogen Informatics"/>
        </authorList>
    </citation>
    <scope>NUCLEOTIDE SEQUENCE [LARGE SCALE GENOMIC DNA]</scope>
    <source>
        <strain evidence="1 2">3012STDY6756504</strain>
    </source>
</reference>
<dbReference type="EMBL" id="LR215973">
    <property type="protein sequence ID" value="VFA98673.1"/>
    <property type="molecule type" value="Genomic_DNA"/>
</dbReference>